<evidence type="ECO:0000256" key="7">
    <source>
        <dbReference type="ARBA" id="ARBA00023065"/>
    </source>
</evidence>
<dbReference type="Pfam" id="PF00593">
    <property type="entry name" value="TonB_dep_Rec_b-barrel"/>
    <property type="match status" value="1"/>
</dbReference>
<dbReference type="InterPro" id="IPR039426">
    <property type="entry name" value="TonB-dep_rcpt-like"/>
</dbReference>
<comment type="caution">
    <text evidence="16">The sequence shown here is derived from an EMBL/GenBank/DDBJ whole genome shotgun (WGS) entry which is preliminary data.</text>
</comment>
<keyword evidence="3 11" id="KW-1134">Transmembrane beta strand</keyword>
<dbReference type="SUPFAM" id="SSF56935">
    <property type="entry name" value="Porins"/>
    <property type="match status" value="1"/>
</dbReference>
<dbReference type="PANTHER" id="PTHR32552:SF81">
    <property type="entry name" value="TONB-DEPENDENT OUTER MEMBRANE RECEPTOR"/>
    <property type="match status" value="1"/>
</dbReference>
<keyword evidence="17" id="KW-1185">Reference proteome</keyword>
<evidence type="ECO:0000256" key="13">
    <source>
        <dbReference type="SAM" id="SignalP"/>
    </source>
</evidence>
<dbReference type="Proteomes" id="UP000244913">
    <property type="component" value="Unassembled WGS sequence"/>
</dbReference>
<keyword evidence="4" id="KW-0410">Iron transport</keyword>
<feature type="domain" description="TonB-dependent receptor-like beta-barrel" evidence="14">
    <location>
        <begin position="305"/>
        <end position="769"/>
    </location>
</feature>
<protein>
    <submittedName>
        <fullName evidence="16">TonB-dependent receptor</fullName>
    </submittedName>
</protein>
<dbReference type="InterPro" id="IPR036942">
    <property type="entry name" value="Beta-barrel_TonB_sf"/>
</dbReference>
<keyword evidence="6" id="KW-0408">Iron</keyword>
<dbReference type="GO" id="GO:0009279">
    <property type="term" value="C:cell outer membrane"/>
    <property type="evidence" value="ECO:0007669"/>
    <property type="project" value="UniProtKB-SubCell"/>
</dbReference>
<accession>A0A2T9J3M4</accession>
<evidence type="ECO:0000256" key="2">
    <source>
        <dbReference type="ARBA" id="ARBA00022448"/>
    </source>
</evidence>
<evidence type="ECO:0000256" key="10">
    <source>
        <dbReference type="ARBA" id="ARBA00023237"/>
    </source>
</evidence>
<evidence type="ECO:0000256" key="11">
    <source>
        <dbReference type="PROSITE-ProRule" id="PRU01360"/>
    </source>
</evidence>
<evidence type="ECO:0000256" key="6">
    <source>
        <dbReference type="ARBA" id="ARBA00023004"/>
    </source>
</evidence>
<comment type="subcellular location">
    <subcellularLocation>
        <location evidence="1 11">Cell outer membrane</location>
        <topology evidence="1 11">Multi-pass membrane protein</topology>
    </subcellularLocation>
</comment>
<evidence type="ECO:0000313" key="16">
    <source>
        <dbReference type="EMBL" id="PVM75179.1"/>
    </source>
</evidence>
<keyword evidence="7" id="KW-0406">Ion transport</keyword>
<keyword evidence="13" id="KW-0732">Signal</keyword>
<comment type="similarity">
    <text evidence="11 12">Belongs to the TonB-dependent receptor family.</text>
</comment>
<dbReference type="Gene3D" id="2.40.170.20">
    <property type="entry name" value="TonB-dependent receptor, beta-barrel domain"/>
    <property type="match status" value="1"/>
</dbReference>
<keyword evidence="5 11" id="KW-0812">Transmembrane</keyword>
<keyword evidence="10 11" id="KW-0998">Cell outer membrane</keyword>
<dbReference type="InterPro" id="IPR000531">
    <property type="entry name" value="Beta-barrel_TonB"/>
</dbReference>
<feature type="domain" description="TonB-dependent receptor plug" evidence="15">
    <location>
        <begin position="75"/>
        <end position="184"/>
    </location>
</feature>
<evidence type="ECO:0000256" key="5">
    <source>
        <dbReference type="ARBA" id="ARBA00022692"/>
    </source>
</evidence>
<proteinExistence type="inferred from homology"/>
<keyword evidence="8 12" id="KW-0798">TonB box</keyword>
<gene>
    <name evidence="16" type="ORF">DDF65_18660</name>
</gene>
<keyword evidence="2 11" id="KW-0813">Transport</keyword>
<dbReference type="AlphaFoldDB" id="A0A2T9J3M4"/>
<dbReference type="GO" id="GO:0006826">
    <property type="term" value="P:iron ion transport"/>
    <property type="evidence" value="ECO:0007669"/>
    <property type="project" value="UniProtKB-KW"/>
</dbReference>
<dbReference type="Pfam" id="PF07715">
    <property type="entry name" value="Plug"/>
    <property type="match status" value="1"/>
</dbReference>
<feature type="chain" id="PRO_5015763463" evidence="13">
    <location>
        <begin position="35"/>
        <end position="807"/>
    </location>
</feature>
<evidence type="ECO:0000256" key="8">
    <source>
        <dbReference type="ARBA" id="ARBA00023077"/>
    </source>
</evidence>
<feature type="signal peptide" evidence="13">
    <location>
        <begin position="1"/>
        <end position="34"/>
    </location>
</feature>
<dbReference type="CDD" id="cd01347">
    <property type="entry name" value="ligand_gated_channel"/>
    <property type="match status" value="1"/>
</dbReference>
<evidence type="ECO:0000256" key="9">
    <source>
        <dbReference type="ARBA" id="ARBA00023136"/>
    </source>
</evidence>
<dbReference type="PANTHER" id="PTHR32552">
    <property type="entry name" value="FERRICHROME IRON RECEPTOR-RELATED"/>
    <property type="match status" value="1"/>
</dbReference>
<evidence type="ECO:0000256" key="3">
    <source>
        <dbReference type="ARBA" id="ARBA00022452"/>
    </source>
</evidence>
<organism evidence="16 17">
    <name type="scientific">Caulobacter radicis</name>
    <dbReference type="NCBI Taxonomy" id="2172650"/>
    <lineage>
        <taxon>Bacteria</taxon>
        <taxon>Pseudomonadati</taxon>
        <taxon>Pseudomonadota</taxon>
        <taxon>Alphaproteobacteria</taxon>
        <taxon>Caulobacterales</taxon>
        <taxon>Caulobacteraceae</taxon>
        <taxon>Caulobacter</taxon>
    </lineage>
</organism>
<keyword evidence="16" id="KW-0675">Receptor</keyword>
<sequence>MRGHYVTIGLSAQRLGRAALLGALLSTTASLALAAEADVAPVATAPADPADPAATDDSSLVGQVFVTARRREESAQEVPIALTVTSAETLTQTGVNSIVALTQLVPTLQVLSPNPRNTALTIRGLGASYGLANDGLEQGVGIYVDQVYNSRPGAATLDFIDIQQIEVLRGPQGTLFGKNTTAGALNITTRDATQEFEADVEASYGSLNFRQFKATAAGPIIKDKLAARLSFVGTWRDGDLYNPKSNTYQNARASTGYRGQLKFTPNEKLTVKLYGDYAVQQPECCTQVYVTVGDTAKNSNLEYAFLAAGKNYTVASTNPYDRISDIDDPIQADQWVNGLSAVADYDFGPVTLTSVTAHREWDWEPRNDRDYTALDVTRRSNNPSHQKQFSQEFRLSNNGGQAFDWTVGLYYFDQNVTTHGVTEYGSDASYWLLPGTPEASVPALLDGYTVFNDSTIDTTSYAAFGQLTWKVNDRLSVTPGVRFTQEKKDGTYVQTTTGGLANPTAAQNTRRLGIARPQNFSAKTDDGAWSGQIAVVYALSKDINAYATVSSGNKSGGINMTSLPLTSANLPSQQAAVIRPEKVTTIDVGLKTQWFDRLLTANLAAFATDVKDFQANVVDSGPGALRGYLANVKKVEVRGVELDATTRSIGGFKFYGNLAWTEGKYADFVNGPCPLERIGASTAQCDLSGRPLPGLSKWAGSAGAEYRQDASLGRLTGEVYAGVDASFRSNYYADSSDSRYSIIKAYEIVNLRAGFKSQAGWEAFVSVRNAFDAEYLQNITVVSGNSGLVVGTPGDARAVAFTLRASY</sequence>
<name>A0A2T9J3M4_9CAUL</name>
<reference evidence="16 17" key="1">
    <citation type="submission" date="2018-04" db="EMBL/GenBank/DDBJ databases">
        <title>The genome sequence of Caulobacter sp. 736.</title>
        <authorList>
            <person name="Gao J."/>
            <person name="Sun J."/>
        </authorList>
    </citation>
    <scope>NUCLEOTIDE SEQUENCE [LARGE SCALE GENOMIC DNA]</scope>
    <source>
        <strain evidence="16 17">736</strain>
    </source>
</reference>
<evidence type="ECO:0000256" key="12">
    <source>
        <dbReference type="RuleBase" id="RU003357"/>
    </source>
</evidence>
<dbReference type="EMBL" id="QDKP01000054">
    <property type="protein sequence ID" value="PVM75179.1"/>
    <property type="molecule type" value="Genomic_DNA"/>
</dbReference>
<dbReference type="PROSITE" id="PS52016">
    <property type="entry name" value="TONB_DEPENDENT_REC_3"/>
    <property type="match status" value="1"/>
</dbReference>
<evidence type="ECO:0000259" key="14">
    <source>
        <dbReference type="Pfam" id="PF00593"/>
    </source>
</evidence>
<dbReference type="InterPro" id="IPR012910">
    <property type="entry name" value="Plug_dom"/>
</dbReference>
<evidence type="ECO:0000259" key="15">
    <source>
        <dbReference type="Pfam" id="PF07715"/>
    </source>
</evidence>
<evidence type="ECO:0000256" key="4">
    <source>
        <dbReference type="ARBA" id="ARBA00022496"/>
    </source>
</evidence>
<keyword evidence="9 11" id="KW-0472">Membrane</keyword>
<evidence type="ECO:0000256" key="1">
    <source>
        <dbReference type="ARBA" id="ARBA00004571"/>
    </source>
</evidence>
<evidence type="ECO:0000313" key="17">
    <source>
        <dbReference type="Proteomes" id="UP000244913"/>
    </source>
</evidence>